<dbReference type="Pfam" id="PF01590">
    <property type="entry name" value="GAF"/>
    <property type="match status" value="1"/>
</dbReference>
<dbReference type="InterPro" id="IPR003018">
    <property type="entry name" value="GAF"/>
</dbReference>
<dbReference type="PROSITE" id="PS50109">
    <property type="entry name" value="HIS_KIN"/>
    <property type="match status" value="1"/>
</dbReference>
<dbReference type="Gene3D" id="3.30.565.10">
    <property type="entry name" value="Histidine kinase-like ATPase, C-terminal domain"/>
    <property type="match status" value="1"/>
</dbReference>
<evidence type="ECO:0000259" key="18">
    <source>
        <dbReference type="PROSITE" id="PS50110"/>
    </source>
</evidence>
<evidence type="ECO:0000256" key="6">
    <source>
        <dbReference type="ARBA" id="ARBA00022679"/>
    </source>
</evidence>
<keyword evidence="11" id="KW-1133">Transmembrane helix</keyword>
<evidence type="ECO:0000256" key="13">
    <source>
        <dbReference type="ARBA" id="ARBA00023136"/>
    </source>
</evidence>
<keyword evidence="13" id="KW-0472">Membrane</keyword>
<dbReference type="CDD" id="cd00082">
    <property type="entry name" value="HisKA"/>
    <property type="match status" value="1"/>
</dbReference>
<evidence type="ECO:0000256" key="12">
    <source>
        <dbReference type="ARBA" id="ARBA00023012"/>
    </source>
</evidence>
<evidence type="ECO:0000256" key="11">
    <source>
        <dbReference type="ARBA" id="ARBA00022989"/>
    </source>
</evidence>
<dbReference type="InterPro" id="IPR004358">
    <property type="entry name" value="Sig_transdc_His_kin-like_C"/>
</dbReference>
<dbReference type="InterPro" id="IPR001789">
    <property type="entry name" value="Sig_transdc_resp-reg_receiver"/>
</dbReference>
<feature type="domain" description="Histidine kinase" evidence="17">
    <location>
        <begin position="492"/>
        <end position="733"/>
    </location>
</feature>
<dbReference type="PROSITE" id="PS50110">
    <property type="entry name" value="RESPONSE_REGULATORY"/>
    <property type="match status" value="2"/>
</dbReference>
<dbReference type="Gene3D" id="1.10.287.130">
    <property type="match status" value="1"/>
</dbReference>
<dbReference type="Gene3D" id="3.30.450.40">
    <property type="match status" value="1"/>
</dbReference>
<proteinExistence type="inferred from homology"/>
<dbReference type="SUPFAM" id="SSF52172">
    <property type="entry name" value="CheY-like"/>
    <property type="match status" value="2"/>
</dbReference>
<dbReference type="GO" id="GO:0005524">
    <property type="term" value="F:ATP binding"/>
    <property type="evidence" value="ECO:0007669"/>
    <property type="project" value="UniProtKB-KW"/>
</dbReference>
<evidence type="ECO:0000259" key="17">
    <source>
        <dbReference type="PROSITE" id="PS50109"/>
    </source>
</evidence>
<dbReference type="PANTHER" id="PTHR45339:SF1">
    <property type="entry name" value="HYBRID SIGNAL TRANSDUCTION HISTIDINE KINASE J"/>
    <property type="match status" value="1"/>
</dbReference>
<evidence type="ECO:0000256" key="9">
    <source>
        <dbReference type="ARBA" id="ARBA00022777"/>
    </source>
</evidence>
<organism evidence="20">
    <name type="scientific">Woronichinia naegeliana WA131</name>
    <dbReference type="NCBI Taxonomy" id="2824559"/>
    <lineage>
        <taxon>Bacteria</taxon>
        <taxon>Bacillati</taxon>
        <taxon>Cyanobacteriota</taxon>
        <taxon>Cyanophyceae</taxon>
        <taxon>Synechococcales</taxon>
        <taxon>Coelosphaeriaceae</taxon>
        <taxon>Woronichinia</taxon>
    </lineage>
</organism>
<keyword evidence="8" id="KW-0547">Nucleotide-binding</keyword>
<dbReference type="KEGG" id="wna:KA717_35550"/>
<comment type="catalytic activity">
    <reaction evidence="1">
        <text>ATP + protein L-histidine = ADP + protein N-phospho-L-histidine.</text>
        <dbReference type="EC" id="2.7.13.3"/>
    </reaction>
</comment>
<dbReference type="SMART" id="SM00388">
    <property type="entry name" value="HisKA"/>
    <property type="match status" value="1"/>
</dbReference>
<evidence type="ECO:0000256" key="16">
    <source>
        <dbReference type="SAM" id="Coils"/>
    </source>
</evidence>
<keyword evidence="5 15" id="KW-0597">Phosphoprotein</keyword>
<gene>
    <name evidence="20" type="ORF">KA717_35550</name>
</gene>
<evidence type="ECO:0000256" key="14">
    <source>
        <dbReference type="ARBA" id="ARBA00074306"/>
    </source>
</evidence>
<reference evidence="20" key="1">
    <citation type="submission" date="2021-04" db="EMBL/GenBank/DDBJ databases">
        <title>Genome sequence of Woronichinia naegeliana from Washington state freshwater lake bloom.</title>
        <authorList>
            <person name="Dreher T.W."/>
        </authorList>
    </citation>
    <scope>NUCLEOTIDE SEQUENCE</scope>
    <source>
        <strain evidence="20">WA131</strain>
    </source>
</reference>
<dbReference type="PROSITE" id="PS50112">
    <property type="entry name" value="PAS"/>
    <property type="match status" value="1"/>
</dbReference>
<keyword evidence="6" id="KW-0808">Transferase</keyword>
<dbReference type="SMART" id="SM00387">
    <property type="entry name" value="HATPase_c"/>
    <property type="match status" value="1"/>
</dbReference>
<dbReference type="CDD" id="cd19920">
    <property type="entry name" value="REC_PA4781-like"/>
    <property type="match status" value="1"/>
</dbReference>
<dbReference type="Proteomes" id="UP001065613">
    <property type="component" value="Chromosome"/>
</dbReference>
<evidence type="ECO:0000256" key="4">
    <source>
        <dbReference type="ARBA" id="ARBA00012438"/>
    </source>
</evidence>
<dbReference type="Pfam" id="PF13188">
    <property type="entry name" value="PAS_8"/>
    <property type="match status" value="1"/>
</dbReference>
<evidence type="ECO:0000313" key="20">
    <source>
        <dbReference type="EMBL" id="UXE60750.1"/>
    </source>
</evidence>
<dbReference type="InterPro" id="IPR005467">
    <property type="entry name" value="His_kinase_dom"/>
</dbReference>
<comment type="subcellular location">
    <subcellularLocation>
        <location evidence="2">Membrane</location>
    </subcellularLocation>
</comment>
<dbReference type="EMBL" id="CP073041">
    <property type="protein sequence ID" value="UXE60750.1"/>
    <property type="molecule type" value="Genomic_DNA"/>
</dbReference>
<dbReference type="SUPFAM" id="SSF47384">
    <property type="entry name" value="Homodimeric domain of signal transducing histidine kinase"/>
    <property type="match status" value="1"/>
</dbReference>
<comment type="similarity">
    <text evidence="3">In the N-terminal section; belongs to the phytochrome family.</text>
</comment>
<dbReference type="Gene3D" id="3.40.50.2300">
    <property type="match status" value="1"/>
</dbReference>
<comment type="caution">
    <text evidence="15">Lacks conserved residue(s) required for the propagation of feature annotation.</text>
</comment>
<dbReference type="GO" id="GO:0000155">
    <property type="term" value="F:phosphorelay sensor kinase activity"/>
    <property type="evidence" value="ECO:0007669"/>
    <property type="project" value="InterPro"/>
</dbReference>
<keyword evidence="12" id="KW-0902">Two-component regulatory system</keyword>
<keyword evidence="7" id="KW-0812">Transmembrane</keyword>
<dbReference type="GO" id="GO:0016020">
    <property type="term" value="C:membrane"/>
    <property type="evidence" value="ECO:0007669"/>
    <property type="project" value="UniProtKB-SubCell"/>
</dbReference>
<dbReference type="FunFam" id="3.30.565.10:FF:000010">
    <property type="entry name" value="Sensor histidine kinase RcsC"/>
    <property type="match status" value="1"/>
</dbReference>
<dbReference type="Pfam" id="PF02518">
    <property type="entry name" value="HATPase_c"/>
    <property type="match status" value="1"/>
</dbReference>
<dbReference type="InterPro" id="IPR036890">
    <property type="entry name" value="HATPase_C_sf"/>
</dbReference>
<evidence type="ECO:0000256" key="7">
    <source>
        <dbReference type="ARBA" id="ARBA00022692"/>
    </source>
</evidence>
<accession>A0A977KYI4</accession>
<evidence type="ECO:0000259" key="19">
    <source>
        <dbReference type="PROSITE" id="PS50112"/>
    </source>
</evidence>
<dbReference type="Pfam" id="PF00072">
    <property type="entry name" value="Response_reg"/>
    <property type="match status" value="1"/>
</dbReference>
<dbReference type="Gene3D" id="3.30.450.20">
    <property type="entry name" value="PAS domain"/>
    <property type="match status" value="1"/>
</dbReference>
<dbReference type="SMART" id="SM00448">
    <property type="entry name" value="REC"/>
    <property type="match status" value="1"/>
</dbReference>
<dbReference type="SUPFAM" id="SSF55874">
    <property type="entry name" value="ATPase domain of HSP90 chaperone/DNA topoisomerase II/histidine kinase"/>
    <property type="match status" value="1"/>
</dbReference>
<evidence type="ECO:0000256" key="2">
    <source>
        <dbReference type="ARBA" id="ARBA00004370"/>
    </source>
</evidence>
<dbReference type="FunFam" id="1.10.287.130:FF:000004">
    <property type="entry name" value="Ethylene receptor 1"/>
    <property type="match status" value="1"/>
</dbReference>
<sequence length="814" mass="91316">MEPFTPEKFLVLVVDDIRANVHLITELLEAIGYATTFVTSGRDVLDRVNLAHPDLILLDLMMPEMDGLEVCAKLKENPETSDIPIIFLTASSETMHLLQAFEQGAVDYVTKPFNPPELLARVKTHLELKHTRDRLEQALLEQQAAEREIREADHVLRTTTTRLTALIHNLRSGILVENEVGQIVLANQEFCRLFGIQTKVESLIGVDFSLLTLRIKTLLVKPNEFDPRSDHLVHPSRLVINEEIYLRDGRILERDYVPIEMNNESFGYLWLYRDITPRKQAEQMLEQKLRWTVLLKKITEEIRGSLDSQQIFQTTVNQIGATFEVNRCVILTYLEQTASPLLCVAEYLTEGVDSMLKMDLPLMDSAHLKKILTQDQAVISENIDTEELLESERSLYLQLGVKSLIAVRTSYQGKPNGIVVLHHCTQYRHWHEDEVELLEAVAAQVGIALAQAKSLEQERKIRRQLAEQNEELSLATHAAEMANQAKSEFLATMSHEIRTPMNAIIGMTGLLLDTTLSSQQQYYTEIIRNSGENLLTLINDILDFSKIESGKLELEEHPFELTQCIEEALDLVIPRASAKKLELVYRFDPAVPQSIIGDVTRLRQVLVNLLSNAVKFTEHGTVTVAVEVATPALVEDNVYNLRFSVQDTGIGISKPQQDFLFKAFSQVNTSITRRYGGTGLGLAICARLTKMMGGGIWVESQGGATGNVPDDWQTGQGDNTTGTTFYFTAKVQAVIPEEGVPHPLETPSLEGRKVLIVDDSFNNCQFLQALLEKWGLIPQVSLSPLEALHCLEAEGVRPLVDKSCCNQGSTGNPY</sequence>
<dbReference type="InterPro" id="IPR003594">
    <property type="entry name" value="HATPase_dom"/>
</dbReference>
<evidence type="ECO:0000256" key="1">
    <source>
        <dbReference type="ARBA" id="ARBA00000085"/>
    </source>
</evidence>
<dbReference type="InterPro" id="IPR011006">
    <property type="entry name" value="CheY-like_superfamily"/>
</dbReference>
<dbReference type="InterPro" id="IPR000014">
    <property type="entry name" value="PAS"/>
</dbReference>
<keyword evidence="10" id="KW-0067">ATP-binding</keyword>
<protein>
    <recommendedName>
        <fullName evidence="14">Circadian input-output histidine kinase CikA</fullName>
        <ecNumber evidence="4">2.7.13.3</ecNumber>
    </recommendedName>
</protein>
<keyword evidence="9" id="KW-0418">Kinase</keyword>
<evidence type="ECO:0000256" key="15">
    <source>
        <dbReference type="PROSITE-ProRule" id="PRU00169"/>
    </source>
</evidence>
<dbReference type="Pfam" id="PF00512">
    <property type="entry name" value="HisKA"/>
    <property type="match status" value="1"/>
</dbReference>
<feature type="domain" description="Response regulatory" evidence="18">
    <location>
        <begin position="753"/>
        <end position="814"/>
    </location>
</feature>
<feature type="domain" description="PAS" evidence="19">
    <location>
        <begin position="159"/>
        <end position="197"/>
    </location>
</feature>
<dbReference type="AlphaFoldDB" id="A0A977KYI4"/>
<keyword evidence="16" id="KW-0175">Coiled coil</keyword>
<name>A0A977KYI4_9CYAN</name>
<dbReference type="PRINTS" id="PR00344">
    <property type="entry name" value="BCTRLSENSOR"/>
</dbReference>
<feature type="modified residue" description="4-aspartylphosphate" evidence="15">
    <location>
        <position position="59"/>
    </location>
</feature>
<dbReference type="InterPro" id="IPR036097">
    <property type="entry name" value="HisK_dim/P_sf"/>
</dbReference>
<evidence type="ECO:0000256" key="5">
    <source>
        <dbReference type="ARBA" id="ARBA00022553"/>
    </source>
</evidence>
<feature type="domain" description="Response regulatory" evidence="18">
    <location>
        <begin position="10"/>
        <end position="126"/>
    </location>
</feature>
<dbReference type="SUPFAM" id="SSF55785">
    <property type="entry name" value="PYP-like sensor domain (PAS domain)"/>
    <property type="match status" value="1"/>
</dbReference>
<dbReference type="SMART" id="SM00065">
    <property type="entry name" value="GAF"/>
    <property type="match status" value="1"/>
</dbReference>
<dbReference type="InterPro" id="IPR029016">
    <property type="entry name" value="GAF-like_dom_sf"/>
</dbReference>
<dbReference type="InterPro" id="IPR003661">
    <property type="entry name" value="HisK_dim/P_dom"/>
</dbReference>
<feature type="coiled-coil region" evidence="16">
    <location>
        <begin position="128"/>
        <end position="155"/>
    </location>
</feature>
<evidence type="ECO:0000256" key="8">
    <source>
        <dbReference type="ARBA" id="ARBA00022741"/>
    </source>
</evidence>
<dbReference type="InterPro" id="IPR035965">
    <property type="entry name" value="PAS-like_dom_sf"/>
</dbReference>
<dbReference type="NCBIfam" id="TIGR00229">
    <property type="entry name" value="sensory_box"/>
    <property type="match status" value="1"/>
</dbReference>
<dbReference type="EC" id="2.7.13.3" evidence="4"/>
<evidence type="ECO:0000256" key="10">
    <source>
        <dbReference type="ARBA" id="ARBA00022840"/>
    </source>
</evidence>
<dbReference type="SUPFAM" id="SSF55781">
    <property type="entry name" value="GAF domain-like"/>
    <property type="match status" value="1"/>
</dbReference>
<evidence type="ECO:0000256" key="3">
    <source>
        <dbReference type="ARBA" id="ARBA00006402"/>
    </source>
</evidence>
<dbReference type="PANTHER" id="PTHR45339">
    <property type="entry name" value="HYBRID SIGNAL TRANSDUCTION HISTIDINE KINASE J"/>
    <property type="match status" value="1"/>
</dbReference>
<dbReference type="CDD" id="cd16922">
    <property type="entry name" value="HATPase_EvgS-ArcB-TorS-like"/>
    <property type="match status" value="1"/>
</dbReference>